<accession>A0ABP5C8Z4</accession>
<comment type="caution">
    <text evidence="4">The sequence shown here is derived from an EMBL/GenBank/DDBJ whole genome shotgun (WGS) entry which is preliminary data.</text>
</comment>
<feature type="signal peptide" evidence="1">
    <location>
        <begin position="1"/>
        <end position="24"/>
    </location>
</feature>
<evidence type="ECO:0000259" key="3">
    <source>
        <dbReference type="Pfam" id="PF24146"/>
    </source>
</evidence>
<name>A0ABP5C8Z4_9ACTN</name>
<dbReference type="InterPro" id="IPR011050">
    <property type="entry name" value="Pectin_lyase_fold/virulence"/>
</dbReference>
<evidence type="ECO:0000256" key="1">
    <source>
        <dbReference type="SAM" id="SignalP"/>
    </source>
</evidence>
<sequence length="604" mass="60251">MTSRRSLLRSAAVVGGLTTVASTATGVGVAAAATVGVDWVLATSYGADPTGAADSTSAINAALAATPVGGVCYLPAGTYATSAPIVIPPSVTLRGSHGAHLDTIGCAIKPSAGFAGLAVAASATDPATTYSAVVLLLDQTSGGYSVVSNEQRIIDLTLDCSHLPTSNPVNGIQAVGLVHGVSVDNVAILDPSARGVCGAIRNGRNPYSWRMTRVTVNGARGPYGFNVAEITDSTFVDCEAIGSSGSGWYIADDGNGHFTNCRAEWSGRHGFEVHSGGVSSCTFTACSTDRNGYHGMLIEDSGGVGPIVLTGCMFNRDGRNNGAGGAYAGLAVTGSSSPILVANCITAVHADDDGTGVQSPQYGISVTGSTYVAVDGGFYWGTVAGWHDGGSNTYLRRGPNVGEATGPVTGPTLALANSWGTSGGPTVTIPLADADQTGLVVANAAGNSNVNQPLVLLTSGLSGADALIKARVAGDSSSRVILSAAGQLSLGPGTGGQDTSWGRLGPAQIGSTDSDLVVGLAGKGLKIKEGANAKMGVLTLKGATAVTVPTTEVTANSRIFLTVQQAAGTVGPVYVSGRVPGSSFSVQGQAGDTSTVAWMIVEPA</sequence>
<dbReference type="Proteomes" id="UP001499854">
    <property type="component" value="Unassembled WGS sequence"/>
</dbReference>
<dbReference type="InterPro" id="IPR056204">
    <property type="entry name" value="K1-lyase_C"/>
</dbReference>
<protein>
    <recommendedName>
        <fullName evidence="6">Pectate lyase superfamily protein domain-containing protein</fullName>
    </recommendedName>
</protein>
<feature type="domain" description="K1 capsule-specific polysaccharide lyase C-terminal" evidence="3">
    <location>
        <begin position="532"/>
        <end position="601"/>
    </location>
</feature>
<dbReference type="Gene3D" id="2.160.20.10">
    <property type="entry name" value="Single-stranded right-handed beta-helix, Pectin lyase-like"/>
    <property type="match status" value="1"/>
</dbReference>
<organism evidence="4 5">
    <name type="scientific">Catenulispora subtropica</name>
    <dbReference type="NCBI Taxonomy" id="450798"/>
    <lineage>
        <taxon>Bacteria</taxon>
        <taxon>Bacillati</taxon>
        <taxon>Actinomycetota</taxon>
        <taxon>Actinomycetes</taxon>
        <taxon>Catenulisporales</taxon>
        <taxon>Catenulisporaceae</taxon>
        <taxon>Catenulispora</taxon>
    </lineage>
</organism>
<feature type="chain" id="PRO_5046377000" description="Pectate lyase superfamily protein domain-containing protein" evidence="1">
    <location>
        <begin position="25"/>
        <end position="604"/>
    </location>
</feature>
<dbReference type="Pfam" id="PF24146">
    <property type="entry name" value="K1-lyase_C"/>
    <property type="match status" value="1"/>
</dbReference>
<reference evidence="5" key="1">
    <citation type="journal article" date="2019" name="Int. J. Syst. Evol. Microbiol.">
        <title>The Global Catalogue of Microorganisms (GCM) 10K type strain sequencing project: providing services to taxonomists for standard genome sequencing and annotation.</title>
        <authorList>
            <consortium name="The Broad Institute Genomics Platform"/>
            <consortium name="The Broad Institute Genome Sequencing Center for Infectious Disease"/>
            <person name="Wu L."/>
            <person name="Ma J."/>
        </authorList>
    </citation>
    <scope>NUCLEOTIDE SEQUENCE [LARGE SCALE GENOMIC DNA]</scope>
    <source>
        <strain evidence="5">JCM 16013</strain>
    </source>
</reference>
<evidence type="ECO:0008006" key="6">
    <source>
        <dbReference type="Google" id="ProtNLM"/>
    </source>
</evidence>
<evidence type="ECO:0000259" key="2">
    <source>
        <dbReference type="Pfam" id="PF12708"/>
    </source>
</evidence>
<feature type="domain" description="Rhamnogalacturonase A/B/Epimerase-like pectate lyase" evidence="2">
    <location>
        <begin position="42"/>
        <end position="261"/>
    </location>
</feature>
<dbReference type="Pfam" id="PF12708">
    <property type="entry name" value="Pect-lyase_RHGA_epim"/>
    <property type="match status" value="1"/>
</dbReference>
<keyword evidence="1" id="KW-0732">Signal</keyword>
<dbReference type="InterPro" id="IPR006311">
    <property type="entry name" value="TAT_signal"/>
</dbReference>
<gene>
    <name evidence="4" type="ORF">GCM10009838_13490</name>
</gene>
<dbReference type="InterPro" id="IPR012334">
    <property type="entry name" value="Pectin_lyas_fold"/>
</dbReference>
<dbReference type="EMBL" id="BAAAQM010000005">
    <property type="protein sequence ID" value="GAA1958654.1"/>
    <property type="molecule type" value="Genomic_DNA"/>
</dbReference>
<evidence type="ECO:0000313" key="4">
    <source>
        <dbReference type="EMBL" id="GAA1958654.1"/>
    </source>
</evidence>
<evidence type="ECO:0000313" key="5">
    <source>
        <dbReference type="Proteomes" id="UP001499854"/>
    </source>
</evidence>
<dbReference type="InterPro" id="IPR024535">
    <property type="entry name" value="RHGA/B-epi-like_pectate_lyase"/>
</dbReference>
<dbReference type="RefSeq" id="WP_344656051.1">
    <property type="nucleotide sequence ID" value="NZ_BAAAQM010000005.1"/>
</dbReference>
<dbReference type="SUPFAM" id="SSF51126">
    <property type="entry name" value="Pectin lyase-like"/>
    <property type="match status" value="1"/>
</dbReference>
<keyword evidence="5" id="KW-1185">Reference proteome</keyword>
<dbReference type="PROSITE" id="PS51318">
    <property type="entry name" value="TAT"/>
    <property type="match status" value="1"/>
</dbReference>
<proteinExistence type="predicted"/>